<keyword evidence="4 5" id="KW-0862">Zinc</keyword>
<keyword evidence="9" id="KW-1185">Reference proteome</keyword>
<dbReference type="GO" id="GO:0008270">
    <property type="term" value="F:zinc ion binding"/>
    <property type="evidence" value="ECO:0007669"/>
    <property type="project" value="UniProtKB-KW"/>
</dbReference>
<dbReference type="Gene3D" id="4.10.1000.10">
    <property type="entry name" value="Zinc finger, CCCH-type"/>
    <property type="match status" value="3"/>
</dbReference>
<dbReference type="SMART" id="SM00356">
    <property type="entry name" value="ZnF_C3H1"/>
    <property type="match status" value="3"/>
</dbReference>
<evidence type="ECO:0000313" key="8">
    <source>
        <dbReference type="EMBL" id="EER09644.1"/>
    </source>
</evidence>
<keyword evidence="3 5" id="KW-0863">Zinc-finger</keyword>
<dbReference type="SUPFAM" id="SSF90229">
    <property type="entry name" value="CCCH zinc finger"/>
    <property type="match status" value="3"/>
</dbReference>
<dbReference type="InterPro" id="IPR045877">
    <property type="entry name" value="ZFP36-like"/>
</dbReference>
<dbReference type="InterPro" id="IPR000571">
    <property type="entry name" value="Znf_CCCH"/>
</dbReference>
<sequence length="332" mass="35753">MSSSVLGQSPRKLSPGLSSPSATEMRRSATEPPSRASRKHGNNNCGKGGVHGGSDNKNMRPVDLSKHLLKTKVCSLFLEGRCHYGSKCFFAHSTSELQQQPNLKKTSLCRLYRQGKCTKGSACTYAHSAAELRATEKTVMCIWWLSGNCSHGSKCRFAHGEAELRSPPKSDSTVSSIAESSPRSQVSFDGRFKDSQGSASALATPYDFGHAATFDCCKASDPVEEELCQRDEFGTSPANLLPSYLTRDIIESDPEEELAELERNLPKSPFEMVRGAPKIVTPSLPATGTELPRCVACHNTVSNDGDVLCQKCLAGCCAAITSGDDSSFLISM</sequence>
<feature type="region of interest" description="Disordered" evidence="6">
    <location>
        <begin position="163"/>
        <end position="191"/>
    </location>
</feature>
<dbReference type="OrthoDB" id="430732at2759"/>
<evidence type="ECO:0000256" key="4">
    <source>
        <dbReference type="ARBA" id="ARBA00022833"/>
    </source>
</evidence>
<dbReference type="GO" id="GO:0003729">
    <property type="term" value="F:mRNA binding"/>
    <property type="evidence" value="ECO:0007669"/>
    <property type="project" value="InterPro"/>
</dbReference>
<evidence type="ECO:0000256" key="6">
    <source>
        <dbReference type="SAM" id="MobiDB-lite"/>
    </source>
</evidence>
<feature type="domain" description="C3H1-type" evidence="7">
    <location>
        <begin position="68"/>
        <end position="95"/>
    </location>
</feature>
<feature type="zinc finger region" description="C3H1-type" evidence="5">
    <location>
        <begin position="135"/>
        <end position="162"/>
    </location>
</feature>
<dbReference type="GeneID" id="9052567"/>
<gene>
    <name evidence="8" type="ORF">Pmar_PMAR008783</name>
</gene>
<evidence type="ECO:0000313" key="9">
    <source>
        <dbReference type="Proteomes" id="UP000007800"/>
    </source>
</evidence>
<evidence type="ECO:0000256" key="3">
    <source>
        <dbReference type="ARBA" id="ARBA00022771"/>
    </source>
</evidence>
<evidence type="ECO:0000256" key="2">
    <source>
        <dbReference type="ARBA" id="ARBA00022737"/>
    </source>
</evidence>
<keyword evidence="2" id="KW-0677">Repeat</keyword>
<dbReference type="PANTHER" id="PTHR12547">
    <property type="entry name" value="CCCH ZINC FINGER/TIS11-RELATED"/>
    <property type="match status" value="1"/>
</dbReference>
<feature type="compositionally biased region" description="Polar residues" evidence="6">
    <location>
        <begin position="169"/>
        <end position="187"/>
    </location>
</feature>
<dbReference type="PANTHER" id="PTHR12547:SF18">
    <property type="entry name" value="PROTEIN TIS11"/>
    <property type="match status" value="1"/>
</dbReference>
<reference evidence="8 9" key="1">
    <citation type="submission" date="2008-07" db="EMBL/GenBank/DDBJ databases">
        <authorList>
            <person name="El-Sayed N."/>
            <person name="Caler E."/>
            <person name="Inman J."/>
            <person name="Amedeo P."/>
            <person name="Hass B."/>
            <person name="Wortman J."/>
        </authorList>
    </citation>
    <scope>NUCLEOTIDE SEQUENCE [LARGE SCALE GENOMIC DNA]</scope>
    <source>
        <strain evidence="9">ATCC 50983 / TXsc</strain>
    </source>
</reference>
<dbReference type="AlphaFoldDB" id="C5L102"/>
<accession>C5L102</accession>
<feature type="zinc finger region" description="C3H1-type" evidence="5">
    <location>
        <begin position="103"/>
        <end position="130"/>
    </location>
</feature>
<organism evidence="9">
    <name type="scientific">Perkinsus marinus (strain ATCC 50983 / TXsc)</name>
    <dbReference type="NCBI Taxonomy" id="423536"/>
    <lineage>
        <taxon>Eukaryota</taxon>
        <taxon>Sar</taxon>
        <taxon>Alveolata</taxon>
        <taxon>Perkinsozoa</taxon>
        <taxon>Perkinsea</taxon>
        <taxon>Perkinsida</taxon>
        <taxon>Perkinsidae</taxon>
        <taxon>Perkinsus</taxon>
    </lineage>
</organism>
<feature type="zinc finger region" description="C3H1-type" evidence="5">
    <location>
        <begin position="68"/>
        <end position="95"/>
    </location>
</feature>
<dbReference type="EMBL" id="GG678140">
    <property type="protein sequence ID" value="EER09644.1"/>
    <property type="molecule type" value="Genomic_DNA"/>
</dbReference>
<feature type="region of interest" description="Disordered" evidence="6">
    <location>
        <begin position="1"/>
        <end position="59"/>
    </location>
</feature>
<keyword evidence="1 5" id="KW-0479">Metal-binding</keyword>
<feature type="domain" description="C3H1-type" evidence="7">
    <location>
        <begin position="103"/>
        <end position="130"/>
    </location>
</feature>
<dbReference type="RefSeq" id="XP_002777849.1">
    <property type="nucleotide sequence ID" value="XM_002777803.1"/>
</dbReference>
<evidence type="ECO:0000256" key="5">
    <source>
        <dbReference type="PROSITE-ProRule" id="PRU00723"/>
    </source>
</evidence>
<evidence type="ECO:0000256" key="1">
    <source>
        <dbReference type="ARBA" id="ARBA00022723"/>
    </source>
</evidence>
<dbReference type="Pfam" id="PF00642">
    <property type="entry name" value="zf-CCCH"/>
    <property type="match status" value="3"/>
</dbReference>
<dbReference type="Proteomes" id="UP000007800">
    <property type="component" value="Unassembled WGS sequence"/>
</dbReference>
<proteinExistence type="predicted"/>
<dbReference type="PROSITE" id="PS50103">
    <property type="entry name" value="ZF_C3H1"/>
    <property type="match status" value="3"/>
</dbReference>
<protein>
    <submittedName>
        <fullName evidence="8">UOS5/S1 protein, putative</fullName>
    </submittedName>
</protein>
<dbReference type="InterPro" id="IPR036855">
    <property type="entry name" value="Znf_CCCH_sf"/>
</dbReference>
<name>C5L102_PERM5</name>
<dbReference type="OMA" id="YRQGKCT"/>
<evidence type="ECO:0000259" key="7">
    <source>
        <dbReference type="PROSITE" id="PS50103"/>
    </source>
</evidence>
<dbReference type="InParanoid" id="C5L102"/>
<feature type="domain" description="C3H1-type" evidence="7">
    <location>
        <begin position="135"/>
        <end position="162"/>
    </location>
</feature>